<dbReference type="InterPro" id="IPR013087">
    <property type="entry name" value="Znf_C2H2_type"/>
</dbReference>
<dbReference type="FunFam" id="3.30.160.60:FF:000264">
    <property type="entry name" value="Zinc finger protein 236"/>
    <property type="match status" value="1"/>
</dbReference>
<feature type="domain" description="C2H2-type" evidence="14">
    <location>
        <begin position="357"/>
        <end position="386"/>
    </location>
</feature>
<feature type="domain" description="C2H2-type" evidence="14">
    <location>
        <begin position="725"/>
        <end position="752"/>
    </location>
</feature>
<protein>
    <recommendedName>
        <fullName evidence="11">Zinc finger protein 865</fullName>
    </recommendedName>
</protein>
<gene>
    <name evidence="15" type="ORF">GSLYS_00001633001</name>
</gene>
<dbReference type="EMBL" id="CAXITT010000018">
    <property type="protein sequence ID" value="CAL1527456.1"/>
    <property type="molecule type" value="Genomic_DNA"/>
</dbReference>
<keyword evidence="8" id="KW-0238">DNA-binding</keyword>
<dbReference type="Gene3D" id="3.30.160.60">
    <property type="entry name" value="Classic Zinc Finger"/>
    <property type="match status" value="10"/>
</dbReference>
<feature type="compositionally biased region" description="Polar residues" evidence="13">
    <location>
        <begin position="554"/>
        <end position="570"/>
    </location>
</feature>
<dbReference type="PROSITE" id="PS00028">
    <property type="entry name" value="ZINC_FINGER_C2H2_1"/>
    <property type="match status" value="9"/>
</dbReference>
<evidence type="ECO:0000256" key="12">
    <source>
        <dbReference type="PROSITE-ProRule" id="PRU00042"/>
    </source>
</evidence>
<keyword evidence="9" id="KW-0804">Transcription</keyword>
<evidence type="ECO:0000313" key="15">
    <source>
        <dbReference type="EMBL" id="CAL1527456.1"/>
    </source>
</evidence>
<dbReference type="Proteomes" id="UP001497497">
    <property type="component" value="Unassembled WGS sequence"/>
</dbReference>
<keyword evidence="6" id="KW-0862">Zinc</keyword>
<evidence type="ECO:0000256" key="8">
    <source>
        <dbReference type="ARBA" id="ARBA00023125"/>
    </source>
</evidence>
<feature type="domain" description="C2H2-type" evidence="14">
    <location>
        <begin position="837"/>
        <end position="864"/>
    </location>
</feature>
<comment type="subcellular location">
    <subcellularLocation>
        <location evidence="1">Nucleus</location>
    </subcellularLocation>
</comment>
<dbReference type="FunFam" id="3.30.160.60:FF:000100">
    <property type="entry name" value="Zinc finger 45-like"/>
    <property type="match status" value="1"/>
</dbReference>
<organism evidence="15 16">
    <name type="scientific">Lymnaea stagnalis</name>
    <name type="common">Great pond snail</name>
    <name type="synonym">Helix stagnalis</name>
    <dbReference type="NCBI Taxonomy" id="6523"/>
    <lineage>
        <taxon>Eukaryota</taxon>
        <taxon>Metazoa</taxon>
        <taxon>Spiralia</taxon>
        <taxon>Lophotrochozoa</taxon>
        <taxon>Mollusca</taxon>
        <taxon>Gastropoda</taxon>
        <taxon>Heterobranchia</taxon>
        <taxon>Euthyneura</taxon>
        <taxon>Panpulmonata</taxon>
        <taxon>Hygrophila</taxon>
        <taxon>Lymnaeoidea</taxon>
        <taxon>Lymnaeidae</taxon>
        <taxon>Lymnaea</taxon>
    </lineage>
</organism>
<evidence type="ECO:0000256" key="10">
    <source>
        <dbReference type="ARBA" id="ARBA00023242"/>
    </source>
</evidence>
<comment type="similarity">
    <text evidence="2">Belongs to the krueppel C2H2-type zinc-finger protein family.</text>
</comment>
<evidence type="ECO:0000259" key="14">
    <source>
        <dbReference type="PROSITE" id="PS50157"/>
    </source>
</evidence>
<keyword evidence="7" id="KW-0805">Transcription regulation</keyword>
<dbReference type="FunFam" id="3.30.160.60:FF:000185">
    <property type="entry name" value="zinc finger protein 319"/>
    <property type="match status" value="1"/>
</dbReference>
<feature type="domain" description="C2H2-type" evidence="14">
    <location>
        <begin position="865"/>
        <end position="885"/>
    </location>
</feature>
<evidence type="ECO:0000313" key="16">
    <source>
        <dbReference type="Proteomes" id="UP001497497"/>
    </source>
</evidence>
<keyword evidence="10" id="KW-0539">Nucleus</keyword>
<dbReference type="GO" id="GO:0008270">
    <property type="term" value="F:zinc ion binding"/>
    <property type="evidence" value="ECO:0007669"/>
    <property type="project" value="UniProtKB-KW"/>
</dbReference>
<dbReference type="InterPro" id="IPR036236">
    <property type="entry name" value="Znf_C2H2_sf"/>
</dbReference>
<dbReference type="FunFam" id="3.30.160.60:FF:000710">
    <property type="entry name" value="Zinc finger protein 768"/>
    <property type="match status" value="1"/>
</dbReference>
<evidence type="ECO:0000256" key="6">
    <source>
        <dbReference type="ARBA" id="ARBA00022833"/>
    </source>
</evidence>
<sequence length="1116" mass="126964">MTEHLNDNNPNVDTLEVTEFEAADQTLLTDLVGDDDFFFCRKCNKIFKNLPQYLEHKIKDENYRIAQMRSKADRRMLIPQLVQKRKRQSKISTKSEEGKIVDSIENSQSKKLSQVQIAINSCEKSPQEPKLENIEIKQEAKEEKVPKKRGRKKKSATSGIQILSVAQSIPQENTYICNKCDRKFRREATLRWHMTYDHKDTNNSEDSDSSEEDIVKEELDDNDEEFKVENLQQGKDEEQTGVPELKTQQEICIVIEQPQTEHNHLVKNRLQKQEKIEEVEKDTDIPLDIVKKEMPDRPYSCEICGRCFKELTVLKAHSVVHSDERKFVCETENCPYGFKTKGGLVRHMRRHTGERPFACEKCGRAFSESGALSRHMKARRNCSQTPDSGYPRYKKNWTYHPNIPAVIDPNQRDAQRGRSTLPIIVTNNETSASDEGGEIHYIITESSEPDVIDAEVVPQRVQGIAPQVVTGDILIPERELGTETKLDHKEKGLEIWVTGPAEEEFASVETATDTESAAIVVEASIASYQELPGEPVAHENVIIVSDLQKDLTTRPDSQQNMTGRSNQPDELSTRLRSEDNAEVENPEEMDTDVILMKSSAEVELLKSTQCHVCKKDFVAVEGLEIHLRSHLADQPSRCGLCHFLSNGREELRQHILYMHQDSLNDIEASVLSMEEDMNLKKGETMQDRKTVLRNALTAVKQLYSIKKNKASVETEKPGPSATGTLQCMVCNRYFRGSSYLRQHMRTHTGERPHQCQHCHRSFTSRDILKKHMYVHKDRRDFKCGECGKLFKSLSHVQQHLRIHSQDRPFRCSICDKLFKTQVSLKVHLRTHTGVNPYKCHVCNHHFRERGSLQRHMRLHTGEKPYKCNLCNRAFAEQGTLSRHLRAKMPCATTREATSLDSSNTTPNTTMLAQFSTMVADTQHYILPEAEPSQQFILSSNRDQEMSGDYVILQTVEEMEDAGDSFEVITEERAATVDGNFVDQSQDTERLEIFDSSTGESLIIVADKSIVDLVRDQQGSLESGDGGCSMERIKDILLAAGKGGITATFQQEELTGTGTTPEEISPEQEERISPENMEIPLTQYAPDEGKSPDVKHQEQNINIISPRTTVLNVNENN</sequence>
<keyword evidence="5 12" id="KW-0863">Zinc-finger</keyword>
<feature type="region of interest" description="Disordered" evidence="13">
    <location>
        <begin position="550"/>
        <end position="586"/>
    </location>
</feature>
<dbReference type="SMART" id="SM00355">
    <property type="entry name" value="ZnF_C2H2"/>
    <property type="match status" value="13"/>
</dbReference>
<dbReference type="PROSITE" id="PS50157">
    <property type="entry name" value="ZINC_FINGER_C2H2_2"/>
    <property type="match status" value="11"/>
</dbReference>
<dbReference type="GO" id="GO:0005634">
    <property type="term" value="C:nucleus"/>
    <property type="evidence" value="ECO:0007669"/>
    <property type="project" value="UniProtKB-SubCell"/>
</dbReference>
<dbReference type="FunFam" id="3.30.160.60:FF:000446">
    <property type="entry name" value="Zinc finger protein"/>
    <property type="match status" value="1"/>
</dbReference>
<feature type="region of interest" description="Disordered" evidence="13">
    <location>
        <begin position="1053"/>
        <end position="1094"/>
    </location>
</feature>
<feature type="domain" description="C2H2-type" evidence="14">
    <location>
        <begin position="175"/>
        <end position="203"/>
    </location>
</feature>
<dbReference type="GO" id="GO:0000981">
    <property type="term" value="F:DNA-binding transcription factor activity, RNA polymerase II-specific"/>
    <property type="evidence" value="ECO:0007669"/>
    <property type="project" value="TreeGrafter"/>
</dbReference>
<feature type="domain" description="C2H2-type" evidence="14">
    <location>
        <begin position="753"/>
        <end position="780"/>
    </location>
</feature>
<name>A0AAV2H1S0_LYMST</name>
<feature type="compositionally biased region" description="Low complexity" evidence="13">
    <location>
        <begin position="1053"/>
        <end position="1062"/>
    </location>
</feature>
<dbReference type="SUPFAM" id="SSF57667">
    <property type="entry name" value="beta-beta-alpha zinc fingers"/>
    <property type="match status" value="7"/>
</dbReference>
<keyword evidence="3" id="KW-0479">Metal-binding</keyword>
<reference evidence="15 16" key="1">
    <citation type="submission" date="2024-04" db="EMBL/GenBank/DDBJ databases">
        <authorList>
            <consortium name="Genoscope - CEA"/>
            <person name="William W."/>
        </authorList>
    </citation>
    <scope>NUCLEOTIDE SEQUENCE [LARGE SCALE GENOMIC DNA]</scope>
</reference>
<evidence type="ECO:0000256" key="7">
    <source>
        <dbReference type="ARBA" id="ARBA00023015"/>
    </source>
</evidence>
<keyword evidence="4" id="KW-0677">Repeat</keyword>
<dbReference type="FunFam" id="3.30.160.60:FF:001370">
    <property type="entry name" value="Zinc finger protein"/>
    <property type="match status" value="1"/>
</dbReference>
<evidence type="ECO:0000256" key="2">
    <source>
        <dbReference type="ARBA" id="ARBA00006991"/>
    </source>
</evidence>
<dbReference type="AlphaFoldDB" id="A0AAV2H1S0"/>
<dbReference type="Pfam" id="PF00096">
    <property type="entry name" value="zf-C2H2"/>
    <property type="match status" value="8"/>
</dbReference>
<evidence type="ECO:0000256" key="13">
    <source>
        <dbReference type="SAM" id="MobiDB-lite"/>
    </source>
</evidence>
<evidence type="ECO:0000256" key="4">
    <source>
        <dbReference type="ARBA" id="ARBA00022737"/>
    </source>
</evidence>
<feature type="compositionally biased region" description="Basic residues" evidence="13">
    <location>
        <begin position="146"/>
        <end position="155"/>
    </location>
</feature>
<feature type="domain" description="C2H2-type" evidence="14">
    <location>
        <begin position="608"/>
        <end position="635"/>
    </location>
</feature>
<dbReference type="FunFam" id="3.30.160.60:FF:000145">
    <property type="entry name" value="Zinc finger protein 574"/>
    <property type="match status" value="2"/>
</dbReference>
<feature type="domain" description="C2H2-type" evidence="14">
    <location>
        <begin position="299"/>
        <end position="326"/>
    </location>
</feature>
<feature type="domain" description="C2H2-type" evidence="14">
    <location>
        <begin position="809"/>
        <end position="836"/>
    </location>
</feature>
<keyword evidence="16" id="KW-1185">Reference proteome</keyword>
<evidence type="ECO:0000256" key="11">
    <source>
        <dbReference type="ARBA" id="ARBA00068876"/>
    </source>
</evidence>
<proteinExistence type="inferred from homology"/>
<dbReference type="PANTHER" id="PTHR24394">
    <property type="entry name" value="ZINC FINGER PROTEIN"/>
    <property type="match status" value="1"/>
</dbReference>
<feature type="region of interest" description="Disordered" evidence="13">
    <location>
        <begin position="137"/>
        <end position="158"/>
    </location>
</feature>
<comment type="caution">
    <text evidence="15">The sequence shown here is derived from an EMBL/GenBank/DDBJ whole genome shotgun (WGS) entry which is preliminary data.</text>
</comment>
<dbReference type="PANTHER" id="PTHR24394:SF44">
    <property type="entry name" value="ZINC FINGER PROTEIN 271-LIKE"/>
    <property type="match status" value="1"/>
</dbReference>
<accession>A0AAV2H1S0</accession>
<feature type="domain" description="C2H2-type" evidence="14">
    <location>
        <begin position="781"/>
        <end position="808"/>
    </location>
</feature>
<evidence type="ECO:0000256" key="5">
    <source>
        <dbReference type="ARBA" id="ARBA00022771"/>
    </source>
</evidence>
<evidence type="ECO:0000256" key="3">
    <source>
        <dbReference type="ARBA" id="ARBA00022723"/>
    </source>
</evidence>
<feature type="domain" description="C2H2-type" evidence="14">
    <location>
        <begin position="327"/>
        <end position="356"/>
    </location>
</feature>
<dbReference type="GO" id="GO:0003690">
    <property type="term" value="F:double-stranded DNA binding"/>
    <property type="evidence" value="ECO:0007669"/>
    <property type="project" value="UniProtKB-ARBA"/>
</dbReference>
<evidence type="ECO:0000256" key="1">
    <source>
        <dbReference type="ARBA" id="ARBA00004123"/>
    </source>
</evidence>
<evidence type="ECO:0000256" key="9">
    <source>
        <dbReference type="ARBA" id="ARBA00023163"/>
    </source>
</evidence>